<keyword evidence="1" id="KW-0805">Transcription regulation</keyword>
<keyword evidence="2" id="KW-0238">DNA-binding</keyword>
<dbReference type="PROSITE" id="PS01117">
    <property type="entry name" value="HTH_MARR_1"/>
    <property type="match status" value="1"/>
</dbReference>
<comment type="caution">
    <text evidence="5">The sequence shown here is derived from an EMBL/GenBank/DDBJ whole genome shotgun (WGS) entry which is preliminary data.</text>
</comment>
<proteinExistence type="predicted"/>
<dbReference type="OrthoDB" id="3296622at2"/>
<name>A0A3S3Z208_9MICO</name>
<dbReference type="PANTHER" id="PTHR33164">
    <property type="entry name" value="TRANSCRIPTIONAL REGULATOR, MARR FAMILY"/>
    <property type="match status" value="1"/>
</dbReference>
<keyword evidence="6" id="KW-1185">Reference proteome</keyword>
<dbReference type="SMART" id="SM00347">
    <property type="entry name" value="HTH_MARR"/>
    <property type="match status" value="1"/>
</dbReference>
<dbReference type="InterPro" id="IPR039422">
    <property type="entry name" value="MarR/SlyA-like"/>
</dbReference>
<dbReference type="InterPro" id="IPR000835">
    <property type="entry name" value="HTH_MarR-typ"/>
</dbReference>
<evidence type="ECO:0000256" key="3">
    <source>
        <dbReference type="ARBA" id="ARBA00023163"/>
    </source>
</evidence>
<gene>
    <name evidence="5" type="ORF">ELQ90_16270</name>
</gene>
<dbReference type="InterPro" id="IPR036390">
    <property type="entry name" value="WH_DNA-bd_sf"/>
</dbReference>
<keyword evidence="3" id="KW-0804">Transcription</keyword>
<dbReference type="Pfam" id="PF12802">
    <property type="entry name" value="MarR_2"/>
    <property type="match status" value="1"/>
</dbReference>
<evidence type="ECO:0000256" key="2">
    <source>
        <dbReference type="ARBA" id="ARBA00023125"/>
    </source>
</evidence>
<evidence type="ECO:0000256" key="1">
    <source>
        <dbReference type="ARBA" id="ARBA00023015"/>
    </source>
</evidence>
<evidence type="ECO:0000313" key="5">
    <source>
        <dbReference type="EMBL" id="RWZ46041.1"/>
    </source>
</evidence>
<evidence type="ECO:0000313" key="6">
    <source>
        <dbReference type="Proteomes" id="UP000288547"/>
    </source>
</evidence>
<dbReference type="EMBL" id="RZNB01000010">
    <property type="protein sequence ID" value="RWZ46041.1"/>
    <property type="molecule type" value="Genomic_DNA"/>
</dbReference>
<evidence type="ECO:0000259" key="4">
    <source>
        <dbReference type="PROSITE" id="PS50995"/>
    </source>
</evidence>
<organism evidence="5 6">
    <name type="scientific">Labedella phragmitis</name>
    <dbReference type="NCBI Taxonomy" id="2498849"/>
    <lineage>
        <taxon>Bacteria</taxon>
        <taxon>Bacillati</taxon>
        <taxon>Actinomycetota</taxon>
        <taxon>Actinomycetes</taxon>
        <taxon>Micrococcales</taxon>
        <taxon>Microbacteriaceae</taxon>
        <taxon>Labedella</taxon>
    </lineage>
</organism>
<dbReference type="InterPro" id="IPR036388">
    <property type="entry name" value="WH-like_DNA-bd_sf"/>
</dbReference>
<dbReference type="AlphaFoldDB" id="A0A3S3Z208"/>
<dbReference type="SUPFAM" id="SSF46785">
    <property type="entry name" value="Winged helix' DNA-binding domain"/>
    <property type="match status" value="1"/>
</dbReference>
<protein>
    <submittedName>
        <fullName evidence="5">MarR family transcriptional regulator</fullName>
    </submittedName>
</protein>
<dbReference type="RefSeq" id="WP_128496357.1">
    <property type="nucleotide sequence ID" value="NZ_RZNB01000010.1"/>
</dbReference>
<dbReference type="GO" id="GO:0003677">
    <property type="term" value="F:DNA binding"/>
    <property type="evidence" value="ECO:0007669"/>
    <property type="project" value="UniProtKB-KW"/>
</dbReference>
<dbReference type="GO" id="GO:0006950">
    <property type="term" value="P:response to stress"/>
    <property type="evidence" value="ECO:0007669"/>
    <property type="project" value="TreeGrafter"/>
</dbReference>
<accession>A0A3S3Z208</accession>
<dbReference type="Gene3D" id="1.10.10.10">
    <property type="entry name" value="Winged helix-like DNA-binding domain superfamily/Winged helix DNA-binding domain"/>
    <property type="match status" value="1"/>
</dbReference>
<sequence>MASTSPSHGDQTAPADAERTAEMIRILLGLADAAQAVVADVLAEFDVTASAAGVLWALAPGGEPTTLREIAGRLRCDPSTVSLTADKLESLGLVVRQPHPKDGRKRTLILTDRGYELWDAISTRLHGARLFTGLDTSERDALYGLLAQVQLPQQP</sequence>
<dbReference type="PANTHER" id="PTHR33164:SF57">
    <property type="entry name" value="MARR-FAMILY TRANSCRIPTIONAL REGULATOR"/>
    <property type="match status" value="1"/>
</dbReference>
<dbReference type="GO" id="GO:0003700">
    <property type="term" value="F:DNA-binding transcription factor activity"/>
    <property type="evidence" value="ECO:0007669"/>
    <property type="project" value="InterPro"/>
</dbReference>
<reference evidence="5 6" key="1">
    <citation type="submission" date="2018-12" db="EMBL/GenBank/DDBJ databases">
        <authorList>
            <person name="Li F."/>
        </authorList>
    </citation>
    <scope>NUCLEOTIDE SEQUENCE [LARGE SCALE GENOMIC DNA]</scope>
    <source>
        <strain evidence="5 6">11W25H-1</strain>
    </source>
</reference>
<dbReference type="Proteomes" id="UP000288547">
    <property type="component" value="Unassembled WGS sequence"/>
</dbReference>
<dbReference type="InterPro" id="IPR023187">
    <property type="entry name" value="Tscrpt_reg_MarR-type_CS"/>
</dbReference>
<dbReference type="PROSITE" id="PS50995">
    <property type="entry name" value="HTH_MARR_2"/>
    <property type="match status" value="1"/>
</dbReference>
<feature type="domain" description="HTH marR-type" evidence="4">
    <location>
        <begin position="20"/>
        <end position="151"/>
    </location>
</feature>